<dbReference type="PROSITE" id="PS50878">
    <property type="entry name" value="RT_POL"/>
    <property type="match status" value="1"/>
</dbReference>
<dbReference type="InterPro" id="IPR052343">
    <property type="entry name" value="Retrotransposon-Effector_Assoc"/>
</dbReference>
<comment type="caution">
    <text evidence="2">The sequence shown here is derived from an EMBL/GenBank/DDBJ whole genome shotgun (WGS) entry which is preliminary data.</text>
</comment>
<dbReference type="EMBL" id="JAAIUW010000005">
    <property type="protein sequence ID" value="KAF7833093.1"/>
    <property type="molecule type" value="Genomic_DNA"/>
</dbReference>
<dbReference type="SUPFAM" id="SSF56672">
    <property type="entry name" value="DNA/RNA polymerases"/>
    <property type="match status" value="1"/>
</dbReference>
<dbReference type="AlphaFoldDB" id="A0A834WUY9"/>
<dbReference type="InterPro" id="IPR043502">
    <property type="entry name" value="DNA/RNA_pol_sf"/>
</dbReference>
<dbReference type="Pfam" id="PF00078">
    <property type="entry name" value="RVT_1"/>
    <property type="match status" value="1"/>
</dbReference>
<name>A0A834WUY9_9FABA</name>
<organism evidence="2 3">
    <name type="scientific">Senna tora</name>
    <dbReference type="NCBI Taxonomy" id="362788"/>
    <lineage>
        <taxon>Eukaryota</taxon>
        <taxon>Viridiplantae</taxon>
        <taxon>Streptophyta</taxon>
        <taxon>Embryophyta</taxon>
        <taxon>Tracheophyta</taxon>
        <taxon>Spermatophyta</taxon>
        <taxon>Magnoliopsida</taxon>
        <taxon>eudicotyledons</taxon>
        <taxon>Gunneridae</taxon>
        <taxon>Pentapetalae</taxon>
        <taxon>rosids</taxon>
        <taxon>fabids</taxon>
        <taxon>Fabales</taxon>
        <taxon>Fabaceae</taxon>
        <taxon>Caesalpinioideae</taxon>
        <taxon>Cassia clade</taxon>
        <taxon>Senna</taxon>
    </lineage>
</organism>
<dbReference type="PANTHER" id="PTHR46890">
    <property type="entry name" value="NON-LTR RETROLELEMENT REVERSE TRANSCRIPTASE-LIKE PROTEIN-RELATED"/>
    <property type="match status" value="1"/>
</dbReference>
<reference evidence="2" key="1">
    <citation type="submission" date="2020-09" db="EMBL/GenBank/DDBJ databases">
        <title>Genome-Enabled Discovery of Anthraquinone Biosynthesis in Senna tora.</title>
        <authorList>
            <person name="Kang S.-H."/>
            <person name="Pandey R.P."/>
            <person name="Lee C.-M."/>
            <person name="Sim J.-S."/>
            <person name="Jeong J.-T."/>
            <person name="Choi B.-S."/>
            <person name="Jung M."/>
            <person name="Ginzburg D."/>
            <person name="Zhao K."/>
            <person name="Won S.Y."/>
            <person name="Oh T.-J."/>
            <person name="Yu Y."/>
            <person name="Kim N.-H."/>
            <person name="Lee O.R."/>
            <person name="Lee T.-H."/>
            <person name="Bashyal P."/>
            <person name="Kim T.-S."/>
            <person name="Lee W.-H."/>
            <person name="Kawkins C."/>
            <person name="Kim C.-K."/>
            <person name="Kim J.S."/>
            <person name="Ahn B.O."/>
            <person name="Rhee S.Y."/>
            <person name="Sohng J.K."/>
        </authorList>
    </citation>
    <scope>NUCLEOTIDE SEQUENCE</scope>
    <source>
        <tissue evidence="2">Leaf</tissue>
    </source>
</reference>
<evidence type="ECO:0000313" key="2">
    <source>
        <dbReference type="EMBL" id="KAF7833093.1"/>
    </source>
</evidence>
<dbReference type="CDD" id="cd01650">
    <property type="entry name" value="RT_nLTR_like"/>
    <property type="match status" value="1"/>
</dbReference>
<dbReference type="PANTHER" id="PTHR46890:SF48">
    <property type="entry name" value="RNA-DIRECTED DNA POLYMERASE"/>
    <property type="match status" value="1"/>
</dbReference>
<feature type="domain" description="Reverse transcriptase" evidence="1">
    <location>
        <begin position="403"/>
        <end position="650"/>
    </location>
</feature>
<gene>
    <name evidence="2" type="ORF">G2W53_015426</name>
</gene>
<accession>A0A834WUY9</accession>
<keyword evidence="2" id="KW-0695">RNA-directed DNA polymerase</keyword>
<keyword evidence="2" id="KW-0548">Nucleotidyltransferase</keyword>
<keyword evidence="3" id="KW-1185">Reference proteome</keyword>
<dbReference type="GO" id="GO:0003964">
    <property type="term" value="F:RNA-directed DNA polymerase activity"/>
    <property type="evidence" value="ECO:0007669"/>
    <property type="project" value="UniProtKB-KW"/>
</dbReference>
<evidence type="ECO:0000313" key="3">
    <source>
        <dbReference type="Proteomes" id="UP000634136"/>
    </source>
</evidence>
<dbReference type="OrthoDB" id="1001388at2759"/>
<protein>
    <submittedName>
        <fullName evidence="2">Reverse transcriptase</fullName>
    </submittedName>
</protein>
<keyword evidence="2" id="KW-0808">Transferase</keyword>
<sequence>MSLENVILKRNSVEIENPNLQKKGKWVEKSISSKASISVFVEDDSVKDVAMFSAGKVGSKKDRKKDKRRGKELSEEFLVDVPVKDEGFFPDDWFKFKALGRSAKGFGAALTVKELKDLCRNYKPLVVFLMETRSGRRRMEKLKRRHRLSFEHSLYVDAKVDAVGCEAPNFISMVYGPLKEGERRIVWDKLRELSSNVVGSWLGEAHIKEKLDRVVGNSDLLCRFPKAQVFVNPPVGSDHCALVFDLNFSDLKTPRSFTFEMFWVDHHDFKDVVSRGWGDWRGDSGIVEALIKRLDVCRDILIKWSRLAFPNCRKVIKELNEQLQFSFDGPFSVEKKELIEEITKKIEFEWDREELVSERSGVRDFSKVLGFVGSRISDVDNDLLLRRSSWDQVGDHLVKVVTEYFEQGVSLDAINSTNIVFVPKVDRPEKVGQFRPISLCNFSYKVVSKDNIIIAHEVFHFLKNRRGGKRYDFALKTDMNKVYDRLEWDFLREVLMKFDFDIRWVNIIMGCVSSVSFNLLLSGKKVSKFRPGRGVRQGDPLSPYLFIIVAEVLSLMVSHHVKAGLLKGVKLARYGPVLSHCFFADDALFFMRACKEECVVLKGIIADYCLASGQEVNFDKSYIYFSNNTPDDVKEERRVAKFIRRLGINLLGARRMVVSGLYFPEDGFMNARKGHRASWAWSSILEGRRIVLEGQCWRTGNGASVNV</sequence>
<dbReference type="InterPro" id="IPR000477">
    <property type="entry name" value="RT_dom"/>
</dbReference>
<evidence type="ECO:0000259" key="1">
    <source>
        <dbReference type="PROSITE" id="PS50878"/>
    </source>
</evidence>
<dbReference type="Proteomes" id="UP000634136">
    <property type="component" value="Unassembled WGS sequence"/>
</dbReference>
<proteinExistence type="predicted"/>